<keyword evidence="6" id="KW-0411">Iron-sulfur</keyword>
<keyword evidence="4" id="KW-0658">Purine biosynthesis</keyword>
<feature type="binding site" evidence="5">
    <location>
        <position position="346"/>
    </location>
    <ligand>
        <name>Mg(2+)</name>
        <dbReference type="ChEBI" id="CHEBI:18420"/>
    </ligand>
</feature>
<keyword evidence="3" id="KW-0315">Glutamine amidotransferase</keyword>
<dbReference type="GO" id="GO:0006189">
    <property type="term" value="P:'de novo' IMP biosynthetic process"/>
    <property type="evidence" value="ECO:0007669"/>
    <property type="project" value="UniProtKB-UniPathway"/>
</dbReference>
<comment type="pathway">
    <text evidence="4">Purine metabolism; IMP biosynthesis via de novo pathway; N(1)-(5-phospho-D-ribosyl)glycinamide from 5-phospho-alpha-D-ribose 1-diphosphate: step 1/2.</text>
</comment>
<evidence type="ECO:0000256" key="1">
    <source>
        <dbReference type="ARBA" id="ARBA00022676"/>
    </source>
</evidence>
<dbReference type="InterPro" id="IPR017932">
    <property type="entry name" value="GATase_2_dom"/>
</dbReference>
<comment type="catalytic activity">
    <reaction evidence="4">
        <text>5-phospho-beta-D-ribosylamine + L-glutamate + diphosphate = 5-phospho-alpha-D-ribose 1-diphosphate + L-glutamine + H2O</text>
        <dbReference type="Rhea" id="RHEA:14905"/>
        <dbReference type="ChEBI" id="CHEBI:15377"/>
        <dbReference type="ChEBI" id="CHEBI:29985"/>
        <dbReference type="ChEBI" id="CHEBI:33019"/>
        <dbReference type="ChEBI" id="CHEBI:58017"/>
        <dbReference type="ChEBI" id="CHEBI:58359"/>
        <dbReference type="ChEBI" id="CHEBI:58681"/>
        <dbReference type="EC" id="2.4.2.14"/>
    </reaction>
</comment>
<dbReference type="AlphaFoldDB" id="A0A2M9A434"/>
<name>A0A2M9A434_9BACT</name>
<dbReference type="SUPFAM" id="SSF56235">
    <property type="entry name" value="N-terminal nucleophile aminohydrolases (Ntn hydrolases)"/>
    <property type="match status" value="1"/>
</dbReference>
<dbReference type="PANTHER" id="PTHR11907">
    <property type="entry name" value="AMIDOPHOSPHORIBOSYLTRANSFERASE"/>
    <property type="match status" value="1"/>
</dbReference>
<keyword evidence="9" id="KW-1185">Reference proteome</keyword>
<dbReference type="OrthoDB" id="9801213at2"/>
<dbReference type="UniPathway" id="UPA00074">
    <property type="reaction ID" value="UER00124"/>
</dbReference>
<dbReference type="EMBL" id="PGEX01000001">
    <property type="protein sequence ID" value="PJJ40403.1"/>
    <property type="molecule type" value="Genomic_DNA"/>
</dbReference>
<dbReference type="RefSeq" id="WP_100424495.1">
    <property type="nucleotide sequence ID" value="NZ_JAXFBG010000073.1"/>
</dbReference>
<gene>
    <name evidence="8" type="ORF">BGX16_0324</name>
</gene>
<evidence type="ECO:0000256" key="3">
    <source>
        <dbReference type="ARBA" id="ARBA00022962"/>
    </source>
</evidence>
<comment type="caution">
    <text evidence="8">The sequence shown here is derived from an EMBL/GenBank/DDBJ whole genome shotgun (WGS) entry which is preliminary data.</text>
</comment>
<evidence type="ECO:0000256" key="2">
    <source>
        <dbReference type="ARBA" id="ARBA00022679"/>
    </source>
</evidence>
<dbReference type="GO" id="GO:0046872">
    <property type="term" value="F:metal ion binding"/>
    <property type="evidence" value="ECO:0007669"/>
    <property type="project" value="UniProtKB-KW"/>
</dbReference>
<feature type="binding site" evidence="5">
    <location>
        <position position="347"/>
    </location>
    <ligand>
        <name>Mg(2+)</name>
        <dbReference type="ChEBI" id="CHEBI:18420"/>
    </ligand>
</feature>
<sequence length="492" mass="54677">MGGFCGVVSKEDCVFDLFYGTDYHSHLGTHRGGMAVLEPDGTFHRSIHNIQNTPFRSKFEHDLSAFVGKVGIGVISDTDPQPLVMSSKLGTFAVVTVGLIANIEELKKELFSTNCVQLQYSTTSGMVGQTEIISALIATRDSIVEGLQYVHEKVKGSISILLIESDGTFYASRDKWGRTPIVIGKKDGAMIALQESCALQNLGFEHVRDLGPGEVVKMTADSISTVVQPGRKMAICSFLWVYYGYPASSYEGRNVEMTRYRCGSALAKRTPTEADAACGIPDSGTSHALGYAHEAGVKFARPFVKYTPTWARSFMPQDQKQREHVASMKLIPIPGLIKDRRLVFCDDSIVRGTQLGKQALKLYSLGCKETHMRIACPPLVYPCKFINFSRSKSVYDLITRRYIRDVEGENADLDKYTNPDSEEYKGMVEYIRAKLHLTSLAFQRIDDLIQAIGLPEEDLCTYCWSGKDYAETGDCYHCPCESEESPKESENK</sequence>
<dbReference type="InterPro" id="IPR029057">
    <property type="entry name" value="PRTase-like"/>
</dbReference>
<reference evidence="8 9" key="1">
    <citation type="submission" date="2017-11" db="EMBL/GenBank/DDBJ databases">
        <title>Animal gut microbial communities from fecal samples from Wisconsin, USA.</title>
        <authorList>
            <person name="Neumann A."/>
        </authorList>
    </citation>
    <scope>NUCLEOTIDE SEQUENCE [LARGE SCALE GENOMIC DNA]</scope>
    <source>
        <strain evidence="8 9">UWS3</strain>
    </source>
</reference>
<keyword evidence="6" id="KW-0408">Iron</keyword>
<evidence type="ECO:0000313" key="9">
    <source>
        <dbReference type="Proteomes" id="UP000231134"/>
    </source>
</evidence>
<accession>A0A2M9A434</accession>
<evidence type="ECO:0000256" key="5">
    <source>
        <dbReference type="PIRSR" id="PIRSR000485-2"/>
    </source>
</evidence>
<dbReference type="Gene3D" id="3.60.20.10">
    <property type="entry name" value="Glutamine Phosphoribosylpyrophosphate, subunit 1, domain 1"/>
    <property type="match status" value="1"/>
</dbReference>
<feature type="binding site" evidence="6">
    <location>
        <position position="463"/>
    </location>
    <ligand>
        <name>[4Fe-4S] cluster</name>
        <dbReference type="ChEBI" id="CHEBI:49883"/>
    </ligand>
</feature>
<evidence type="ECO:0000256" key="6">
    <source>
        <dbReference type="PIRSR" id="PIRSR000485-3"/>
    </source>
</evidence>
<dbReference type="GO" id="GO:0009113">
    <property type="term" value="P:purine nucleobase biosynthetic process"/>
    <property type="evidence" value="ECO:0007669"/>
    <property type="project" value="InterPro"/>
</dbReference>
<dbReference type="PIRSF" id="PIRSF000485">
    <property type="entry name" value="Amd_phspho_trans"/>
    <property type="match status" value="1"/>
</dbReference>
<feature type="binding site" evidence="5">
    <location>
        <position position="283"/>
    </location>
    <ligand>
        <name>Mg(2+)</name>
        <dbReference type="ChEBI" id="CHEBI:18420"/>
    </ligand>
</feature>
<evidence type="ECO:0000313" key="8">
    <source>
        <dbReference type="EMBL" id="PJJ40403.1"/>
    </source>
</evidence>
<comment type="similarity">
    <text evidence="4">In the C-terminal section; belongs to the purine/pyrimidine phosphoribosyltransferase family.</text>
</comment>
<dbReference type="InterPro" id="IPR005854">
    <property type="entry name" value="PurF"/>
</dbReference>
<comment type="cofactor">
    <cofactor evidence="6">
        <name>[4Fe-4S] cluster</name>
        <dbReference type="ChEBI" id="CHEBI:49883"/>
    </cofactor>
    <text evidence="6">Binds 1 [4Fe-4S] cluster per subunit.</text>
</comment>
<organism evidence="8 9">
    <name type="scientific">Hallerella succinigenes</name>
    <dbReference type="NCBI Taxonomy" id="1896222"/>
    <lineage>
        <taxon>Bacteria</taxon>
        <taxon>Pseudomonadati</taxon>
        <taxon>Fibrobacterota</taxon>
        <taxon>Fibrobacteria</taxon>
        <taxon>Fibrobacterales</taxon>
        <taxon>Fibrobacteraceae</taxon>
        <taxon>Hallerella</taxon>
    </lineage>
</organism>
<keyword evidence="1 4" id="KW-0328">Glycosyltransferase</keyword>
<dbReference type="Proteomes" id="UP000231134">
    <property type="component" value="Unassembled WGS sequence"/>
</dbReference>
<dbReference type="GO" id="GO:0004044">
    <property type="term" value="F:amidophosphoribosyltransferase activity"/>
    <property type="evidence" value="ECO:0007669"/>
    <property type="project" value="UniProtKB-EC"/>
</dbReference>
<feature type="binding site" evidence="6">
    <location>
        <position position="383"/>
    </location>
    <ligand>
        <name>[4Fe-4S] cluster</name>
        <dbReference type="ChEBI" id="CHEBI:49883"/>
    </ligand>
</feature>
<evidence type="ECO:0000256" key="4">
    <source>
        <dbReference type="PIRNR" id="PIRNR000485"/>
    </source>
</evidence>
<feature type="binding site" evidence="6">
    <location>
        <position position="460"/>
    </location>
    <ligand>
        <name>[4Fe-4S] cluster</name>
        <dbReference type="ChEBI" id="CHEBI:49883"/>
    </ligand>
</feature>
<keyword evidence="5" id="KW-0460">Magnesium</keyword>
<feature type="binding site" evidence="6">
    <location>
        <position position="236"/>
    </location>
    <ligand>
        <name>[4Fe-4S] cluster</name>
        <dbReference type="ChEBI" id="CHEBI:49883"/>
    </ligand>
</feature>
<dbReference type="Gene3D" id="3.40.50.2020">
    <property type="match status" value="1"/>
</dbReference>
<dbReference type="EC" id="2.4.2.14" evidence="4"/>
<dbReference type="GO" id="GO:0051536">
    <property type="term" value="F:iron-sulfur cluster binding"/>
    <property type="evidence" value="ECO:0007669"/>
    <property type="project" value="UniProtKB-KW"/>
</dbReference>
<evidence type="ECO:0000259" key="7">
    <source>
        <dbReference type="PROSITE" id="PS51278"/>
    </source>
</evidence>
<protein>
    <recommendedName>
        <fullName evidence="4">Amidophosphoribosyltransferase</fullName>
        <shortName evidence="4">ATase</shortName>
        <ecNumber evidence="4">2.4.2.14</ecNumber>
    </recommendedName>
    <alternativeName>
        <fullName evidence="4">Glutamine phosphoribosylpyrophosphate amidotransferase</fullName>
    </alternativeName>
</protein>
<feature type="domain" description="Glutamine amidotransferase type-2" evidence="7">
    <location>
        <begin position="5"/>
        <end position="221"/>
    </location>
</feature>
<dbReference type="Pfam" id="PF13537">
    <property type="entry name" value="GATase_7"/>
    <property type="match status" value="1"/>
</dbReference>
<dbReference type="InterPro" id="IPR029055">
    <property type="entry name" value="Ntn_hydrolases_N"/>
</dbReference>
<comment type="cofactor">
    <cofactor evidence="5">
        <name>Mg(2+)</name>
        <dbReference type="ChEBI" id="CHEBI:18420"/>
    </cofactor>
    <text evidence="5">Binds 1 Mg(2+) ion per subunit.</text>
</comment>
<proteinExistence type="inferred from homology"/>
<dbReference type="PROSITE" id="PS51278">
    <property type="entry name" value="GATASE_TYPE_2"/>
    <property type="match status" value="1"/>
</dbReference>
<dbReference type="SUPFAM" id="SSF53271">
    <property type="entry name" value="PRTase-like"/>
    <property type="match status" value="1"/>
</dbReference>
<keyword evidence="2 4" id="KW-0808">Transferase</keyword>
<keyword evidence="5" id="KW-0479">Metal-binding</keyword>